<sequence>MNVFYFTSHFLSSYCNRKFHITHRLVLIGICYMYARIILINTALFFSAKSQETTVALLYTIVVFILHCLISTILIGASSQKFFERFGWWLFFVAVGVTYEFFYHLTLREIKRCAQK</sequence>
<gene>
    <name evidence="2" type="ORF">UABAM_03749</name>
</gene>
<dbReference type="EMBL" id="AP019860">
    <property type="protein sequence ID" value="BBM85382.1"/>
    <property type="molecule type" value="Genomic_DNA"/>
</dbReference>
<accession>A0A5S9F4B8</accession>
<proteinExistence type="predicted"/>
<feature type="transmembrane region" description="Helical" evidence="1">
    <location>
        <begin position="26"/>
        <end position="48"/>
    </location>
</feature>
<dbReference type="RefSeq" id="WP_151969488.1">
    <property type="nucleotide sequence ID" value="NZ_AP019860.1"/>
</dbReference>
<evidence type="ECO:0000313" key="2">
    <source>
        <dbReference type="EMBL" id="BBM85382.1"/>
    </source>
</evidence>
<keyword evidence="3" id="KW-1185">Reference proteome</keyword>
<evidence type="ECO:0000256" key="1">
    <source>
        <dbReference type="SAM" id="Phobius"/>
    </source>
</evidence>
<dbReference type="AlphaFoldDB" id="A0A5S9F4B8"/>
<keyword evidence="1" id="KW-1133">Transmembrane helix</keyword>
<feature type="transmembrane region" description="Helical" evidence="1">
    <location>
        <begin position="55"/>
        <end position="76"/>
    </location>
</feature>
<organism evidence="2 3">
    <name type="scientific">Uabimicrobium amorphum</name>
    <dbReference type="NCBI Taxonomy" id="2596890"/>
    <lineage>
        <taxon>Bacteria</taxon>
        <taxon>Pseudomonadati</taxon>
        <taxon>Planctomycetota</taxon>
        <taxon>Candidatus Uabimicrobiia</taxon>
        <taxon>Candidatus Uabimicrobiales</taxon>
        <taxon>Candidatus Uabimicrobiaceae</taxon>
        <taxon>Candidatus Uabimicrobium</taxon>
    </lineage>
</organism>
<keyword evidence="1" id="KW-0812">Transmembrane</keyword>
<dbReference type="KEGG" id="uam:UABAM_03749"/>
<name>A0A5S9F4B8_UABAM</name>
<reference evidence="2 3" key="1">
    <citation type="submission" date="2019-08" db="EMBL/GenBank/DDBJ databases">
        <title>Complete genome sequence of Candidatus Uab amorphum.</title>
        <authorList>
            <person name="Shiratori T."/>
            <person name="Suzuki S."/>
            <person name="Kakizawa Y."/>
            <person name="Ishida K."/>
        </authorList>
    </citation>
    <scope>NUCLEOTIDE SEQUENCE [LARGE SCALE GENOMIC DNA]</scope>
    <source>
        <strain evidence="2 3">SRT547</strain>
    </source>
</reference>
<evidence type="ECO:0000313" key="3">
    <source>
        <dbReference type="Proteomes" id="UP000326354"/>
    </source>
</evidence>
<protein>
    <submittedName>
        <fullName evidence="2">Uncharacterized protein</fullName>
    </submittedName>
</protein>
<dbReference type="Proteomes" id="UP000326354">
    <property type="component" value="Chromosome"/>
</dbReference>
<feature type="transmembrane region" description="Helical" evidence="1">
    <location>
        <begin position="88"/>
        <end position="107"/>
    </location>
</feature>
<keyword evidence="1" id="KW-0472">Membrane</keyword>